<dbReference type="AlphaFoldDB" id="A0A4R0NCA2"/>
<dbReference type="GO" id="GO:0015891">
    <property type="term" value="P:siderophore transport"/>
    <property type="evidence" value="ECO:0007669"/>
    <property type="project" value="InterPro"/>
</dbReference>
<feature type="signal peptide" evidence="16">
    <location>
        <begin position="1"/>
        <end position="30"/>
    </location>
</feature>
<dbReference type="Gene3D" id="2.60.40.1120">
    <property type="entry name" value="Carboxypeptidase-like, regulatory domain"/>
    <property type="match status" value="1"/>
</dbReference>
<evidence type="ECO:0000256" key="16">
    <source>
        <dbReference type="SAM" id="SignalP"/>
    </source>
</evidence>
<dbReference type="SUPFAM" id="SSF49452">
    <property type="entry name" value="Starch-binding domain-like"/>
    <property type="match status" value="1"/>
</dbReference>
<evidence type="ECO:0000256" key="8">
    <source>
        <dbReference type="ARBA" id="ARBA00023004"/>
    </source>
</evidence>
<evidence type="ECO:0000256" key="11">
    <source>
        <dbReference type="ARBA" id="ARBA00023136"/>
    </source>
</evidence>
<keyword evidence="20" id="KW-1185">Reference proteome</keyword>
<dbReference type="InterPro" id="IPR037066">
    <property type="entry name" value="Plug_dom_sf"/>
</dbReference>
<evidence type="ECO:0000259" key="18">
    <source>
        <dbReference type="Pfam" id="PF07715"/>
    </source>
</evidence>
<dbReference type="PANTHER" id="PTHR32552">
    <property type="entry name" value="FERRICHROME IRON RECEPTOR-RELATED"/>
    <property type="match status" value="1"/>
</dbReference>
<keyword evidence="8" id="KW-0408">Iron</keyword>
<dbReference type="Gene3D" id="2.40.170.20">
    <property type="entry name" value="TonB-dependent receptor, beta-barrel domain"/>
    <property type="match status" value="1"/>
</dbReference>
<keyword evidence="4 14" id="KW-1134">Transmembrane beta strand</keyword>
<sequence>MYKGCTQKKQFVKFLLLICSILYLPYNSYGQQNTVLEKPVTLQLSNVSLADALNAIAEATGVRFSYSSTQLNVQKRVSVDFKQKSLKDALSDLLGSQLKGISVNGTQLTIQTSSGKGRIRGTVKTRDGKAAEFVTVGIKGVKSAQVDAKGNYVLKDIEAGTYTLIATFVGLNAQQKEVQILANETLNVNFVLSENNQQLEEVVVNGGTTNKFSVKKTTTSAKMPLGNLENPQVYTTIPKALLSELMITDFSTALKNSPGVYKIQGSRGINSDGASYYVMRGFRTEASLIDGVPGQTNGEVDPANIERVELIKGPSGTLFGGAVISFGGLINIVTKKPVDTLGGELAYTTGSYGLNRISADVYGPVNKDKKLLFRMNAAYQNQNSFQDAGFRKSTFLAPAVEYRASERLNLSLSASFYQSEGTSSSSIFLNRVRPFIATTPKELNYDWKRSYNSNDLTMKNPTINIRGQITYKLSDQWTSQTIYSNNSRKSDGFYQYEFVRGATSDEMLERNISLQNSVNTASDLQQNFIGDFKILGLRNRLVAGLDYLNQTINNDNSPYIVFDNTSGLVPDANYVKLSRSAVEARLAASTAAPTKNNTKSNIYSVYASDVLNVSDRLIAMLSLRVDRFQNRGTRNQATNVLVPNSTYMQTAVSPKFGLVYQVLKDRLSIFGNYMNGFMNVAPITQPVSTISGTFKPQHANQFEGGVKMDLLDGKLSFTASVYDIKVDNLTRNEDLVVDGVNYNVTVQNGTQKSKGVEVELITSPLEGLNIIAGYSYNDSKLVKSTPALEGRRPASAGPKDLFNSYVSYRLPAGELKGLGLGLACNYVGKHLTSNSAVTGVFTLPSYVLLTSTAFYDTKRYRLSLKVENITDELYFTGQGVLSVQMPRTLAAGVTIKF</sequence>
<evidence type="ECO:0000256" key="1">
    <source>
        <dbReference type="ARBA" id="ARBA00004571"/>
    </source>
</evidence>
<comment type="subcellular location">
    <subcellularLocation>
        <location evidence="1 14">Cell outer membrane</location>
        <topology evidence="1 14">Multi-pass membrane protein</topology>
    </subcellularLocation>
</comment>
<evidence type="ECO:0000313" key="20">
    <source>
        <dbReference type="Proteomes" id="UP000291117"/>
    </source>
</evidence>
<evidence type="ECO:0000256" key="4">
    <source>
        <dbReference type="ARBA" id="ARBA00022452"/>
    </source>
</evidence>
<evidence type="ECO:0000256" key="15">
    <source>
        <dbReference type="RuleBase" id="RU003357"/>
    </source>
</evidence>
<comment type="caution">
    <text evidence="19">The sequence shown here is derived from an EMBL/GenBank/DDBJ whole genome shotgun (WGS) entry which is preliminary data.</text>
</comment>
<dbReference type="PROSITE" id="PS52016">
    <property type="entry name" value="TONB_DEPENDENT_REC_3"/>
    <property type="match status" value="1"/>
</dbReference>
<accession>A0A4R0NCA2</accession>
<evidence type="ECO:0000256" key="12">
    <source>
        <dbReference type="ARBA" id="ARBA00023170"/>
    </source>
</evidence>
<keyword evidence="10 15" id="KW-0798">TonB box</keyword>
<evidence type="ECO:0000313" key="19">
    <source>
        <dbReference type="EMBL" id="TCC97950.1"/>
    </source>
</evidence>
<dbReference type="Gene3D" id="2.170.130.10">
    <property type="entry name" value="TonB-dependent receptor, plug domain"/>
    <property type="match status" value="1"/>
</dbReference>
<evidence type="ECO:0000256" key="9">
    <source>
        <dbReference type="ARBA" id="ARBA00023065"/>
    </source>
</evidence>
<feature type="chain" id="PRO_5020872162" evidence="16">
    <location>
        <begin position="31"/>
        <end position="897"/>
    </location>
</feature>
<keyword evidence="12 19" id="KW-0675">Receptor</keyword>
<evidence type="ECO:0000256" key="5">
    <source>
        <dbReference type="ARBA" id="ARBA00022496"/>
    </source>
</evidence>
<organism evidence="19 20">
    <name type="scientific">Pedobacter hiemivivus</name>
    <dbReference type="NCBI Taxonomy" id="2530454"/>
    <lineage>
        <taxon>Bacteria</taxon>
        <taxon>Pseudomonadati</taxon>
        <taxon>Bacteroidota</taxon>
        <taxon>Sphingobacteriia</taxon>
        <taxon>Sphingobacteriales</taxon>
        <taxon>Sphingobacteriaceae</taxon>
        <taxon>Pedobacter</taxon>
    </lineage>
</organism>
<dbReference type="Proteomes" id="UP000291117">
    <property type="component" value="Unassembled WGS sequence"/>
</dbReference>
<evidence type="ECO:0000256" key="14">
    <source>
        <dbReference type="PROSITE-ProRule" id="PRU01360"/>
    </source>
</evidence>
<keyword evidence="11 14" id="KW-0472">Membrane</keyword>
<evidence type="ECO:0000256" key="13">
    <source>
        <dbReference type="ARBA" id="ARBA00023237"/>
    </source>
</evidence>
<evidence type="ECO:0000256" key="6">
    <source>
        <dbReference type="ARBA" id="ARBA00022692"/>
    </source>
</evidence>
<keyword evidence="6 14" id="KW-0812">Transmembrane</keyword>
<dbReference type="GO" id="GO:0030246">
    <property type="term" value="F:carbohydrate binding"/>
    <property type="evidence" value="ECO:0007669"/>
    <property type="project" value="InterPro"/>
</dbReference>
<dbReference type="OrthoDB" id="9775095at2"/>
<protein>
    <submittedName>
        <fullName evidence="19">TonB-dependent siderophore receptor</fullName>
    </submittedName>
</protein>
<feature type="domain" description="TonB-dependent receptor-like beta-barrel" evidence="17">
    <location>
        <begin position="415"/>
        <end position="869"/>
    </location>
</feature>
<dbReference type="GO" id="GO:0009279">
    <property type="term" value="C:cell outer membrane"/>
    <property type="evidence" value="ECO:0007669"/>
    <property type="project" value="UniProtKB-SubCell"/>
</dbReference>
<dbReference type="InterPro" id="IPR039426">
    <property type="entry name" value="TonB-dep_rcpt-like"/>
</dbReference>
<keyword evidence="7 16" id="KW-0732">Signal</keyword>
<dbReference type="InterPro" id="IPR036942">
    <property type="entry name" value="Beta-barrel_TonB_sf"/>
</dbReference>
<keyword evidence="13 14" id="KW-0998">Cell outer membrane</keyword>
<dbReference type="InterPro" id="IPR000531">
    <property type="entry name" value="Beta-barrel_TonB"/>
</dbReference>
<dbReference type="SUPFAM" id="SSF56935">
    <property type="entry name" value="Porins"/>
    <property type="match status" value="1"/>
</dbReference>
<feature type="domain" description="TonB-dependent receptor plug" evidence="18">
    <location>
        <begin position="229"/>
        <end position="322"/>
    </location>
</feature>
<evidence type="ECO:0000256" key="7">
    <source>
        <dbReference type="ARBA" id="ARBA00022729"/>
    </source>
</evidence>
<dbReference type="InterPro" id="IPR012910">
    <property type="entry name" value="Plug_dom"/>
</dbReference>
<evidence type="ECO:0000259" key="17">
    <source>
        <dbReference type="Pfam" id="PF00593"/>
    </source>
</evidence>
<dbReference type="InterPro" id="IPR010105">
    <property type="entry name" value="TonB_sidphr_rcpt"/>
</dbReference>
<dbReference type="Pfam" id="PF13715">
    <property type="entry name" value="CarbopepD_reg_2"/>
    <property type="match status" value="1"/>
</dbReference>
<dbReference type="Pfam" id="PF07715">
    <property type="entry name" value="Plug"/>
    <property type="match status" value="1"/>
</dbReference>
<keyword evidence="5" id="KW-0410">Iron transport</keyword>
<proteinExistence type="inferred from homology"/>
<dbReference type="NCBIfam" id="TIGR01783">
    <property type="entry name" value="TonB-siderophor"/>
    <property type="match status" value="1"/>
</dbReference>
<evidence type="ECO:0000256" key="2">
    <source>
        <dbReference type="ARBA" id="ARBA00009810"/>
    </source>
</evidence>
<keyword evidence="3 14" id="KW-0813">Transport</keyword>
<gene>
    <name evidence="19" type="ORF">EZ444_07860</name>
</gene>
<dbReference type="GO" id="GO:0015344">
    <property type="term" value="F:siderophore uptake transmembrane transporter activity"/>
    <property type="evidence" value="ECO:0007669"/>
    <property type="project" value="TreeGrafter"/>
</dbReference>
<comment type="similarity">
    <text evidence="2 14 15">Belongs to the TonB-dependent receptor family.</text>
</comment>
<dbReference type="CDD" id="cd01347">
    <property type="entry name" value="ligand_gated_channel"/>
    <property type="match status" value="1"/>
</dbReference>
<dbReference type="Pfam" id="PF00593">
    <property type="entry name" value="TonB_dep_Rec_b-barrel"/>
    <property type="match status" value="1"/>
</dbReference>
<dbReference type="InterPro" id="IPR013784">
    <property type="entry name" value="Carb-bd-like_fold"/>
</dbReference>
<dbReference type="GO" id="GO:0038023">
    <property type="term" value="F:signaling receptor activity"/>
    <property type="evidence" value="ECO:0007669"/>
    <property type="project" value="InterPro"/>
</dbReference>
<dbReference type="PANTHER" id="PTHR32552:SF68">
    <property type="entry name" value="FERRICHROME OUTER MEMBRANE TRANSPORTER_PHAGE RECEPTOR"/>
    <property type="match status" value="1"/>
</dbReference>
<evidence type="ECO:0000256" key="10">
    <source>
        <dbReference type="ARBA" id="ARBA00023077"/>
    </source>
</evidence>
<reference evidence="19 20" key="1">
    <citation type="submission" date="2019-02" db="EMBL/GenBank/DDBJ databases">
        <title>Pedobacter sp. RP-3-8 sp. nov., isolated from Arctic soil.</title>
        <authorList>
            <person name="Dahal R.H."/>
        </authorList>
    </citation>
    <scope>NUCLEOTIDE SEQUENCE [LARGE SCALE GENOMIC DNA]</scope>
    <source>
        <strain evidence="19 20">RP-3-8</strain>
    </source>
</reference>
<name>A0A4R0NCA2_9SPHI</name>
<dbReference type="EMBL" id="SJSM01000003">
    <property type="protein sequence ID" value="TCC97950.1"/>
    <property type="molecule type" value="Genomic_DNA"/>
</dbReference>
<keyword evidence="9" id="KW-0406">Ion transport</keyword>
<evidence type="ECO:0000256" key="3">
    <source>
        <dbReference type="ARBA" id="ARBA00022448"/>
    </source>
</evidence>